<dbReference type="GO" id="GO:0042578">
    <property type="term" value="F:phosphoric ester hydrolase activity"/>
    <property type="evidence" value="ECO:0007669"/>
    <property type="project" value="TreeGrafter"/>
</dbReference>
<accession>W9G8U4</accession>
<dbReference type="GO" id="GO:0008270">
    <property type="term" value="F:zinc ion binding"/>
    <property type="evidence" value="ECO:0007669"/>
    <property type="project" value="TreeGrafter"/>
</dbReference>
<dbReference type="CDD" id="cd07436">
    <property type="entry name" value="PHP_PolX"/>
    <property type="match status" value="1"/>
</dbReference>
<organism evidence="2 3">
    <name type="scientific">Intrasporangium oryzae NRRL B-24470</name>
    <dbReference type="NCBI Taxonomy" id="1386089"/>
    <lineage>
        <taxon>Bacteria</taxon>
        <taxon>Bacillati</taxon>
        <taxon>Actinomycetota</taxon>
        <taxon>Actinomycetes</taxon>
        <taxon>Micrococcales</taxon>
        <taxon>Intrasporangiaceae</taxon>
        <taxon>Intrasporangium</taxon>
    </lineage>
</organism>
<dbReference type="Pfam" id="PF14716">
    <property type="entry name" value="HHH_8"/>
    <property type="match status" value="1"/>
</dbReference>
<gene>
    <name evidence="2" type="ORF">N865_02755</name>
</gene>
<feature type="domain" description="Polymerase/histidinol phosphatase N-terminal" evidence="1">
    <location>
        <begin position="111"/>
        <end position="191"/>
    </location>
</feature>
<dbReference type="Proteomes" id="UP000019489">
    <property type="component" value="Unassembled WGS sequence"/>
</dbReference>
<name>W9G8U4_9MICO</name>
<dbReference type="InterPro" id="IPR010996">
    <property type="entry name" value="HHH_MUS81"/>
</dbReference>
<dbReference type="Pfam" id="PF02811">
    <property type="entry name" value="PHP"/>
    <property type="match status" value="1"/>
</dbReference>
<dbReference type="Gene3D" id="1.10.150.110">
    <property type="entry name" value="DNA polymerase beta, N-terminal domain-like"/>
    <property type="match status" value="1"/>
</dbReference>
<sequence length="348" mass="38148">MEQPIPPQAPMSPIEALRRICFLLERGRESSYRVDAFRRAIEAITLVPDDELRERVEAGTLKQIKGIGDSSAAIIGQAVRGVMPAYLASTEEKHGEPLTTGGAELYAALRGDLHIHSSWSDGGSPIEEMVLAGVELGHEWLALTDHSPRLKVANGLTRERLGEQLRRVDAINASLGGTFTLLKGIEVDIHLDGTLDQDDDMLDQLDVVTASIHSKLRQPAYEMTPRMVAAVRNPRTNVLAHCTGRLVTGGRGTRPQSQFDAEKVFRACLENDVAVEINSRPERCDPPDELIELARDLGCLFTIDSDAHAPGQLDMKSLGCERAERLGIPAERIVTTWAVEDVRAWAKG</sequence>
<dbReference type="InterPro" id="IPR050243">
    <property type="entry name" value="PHP_phosphatase"/>
</dbReference>
<dbReference type="PATRIC" id="fig|1386089.3.peg.1173"/>
<dbReference type="SMART" id="SM00481">
    <property type="entry name" value="POLIIIAc"/>
    <property type="match status" value="1"/>
</dbReference>
<dbReference type="FunFam" id="3.20.20.140:FF:000047">
    <property type="entry name" value="PHP domain-containing protein"/>
    <property type="match status" value="1"/>
</dbReference>
<dbReference type="PANTHER" id="PTHR36928:SF1">
    <property type="entry name" value="PHOSPHATASE YCDX-RELATED"/>
    <property type="match status" value="1"/>
</dbReference>
<evidence type="ECO:0000259" key="1">
    <source>
        <dbReference type="SMART" id="SM00481"/>
    </source>
</evidence>
<keyword evidence="3" id="KW-1185">Reference proteome</keyword>
<dbReference type="STRING" id="1386089.N865_02755"/>
<dbReference type="Gene3D" id="3.20.20.140">
    <property type="entry name" value="Metal-dependent hydrolases"/>
    <property type="match status" value="1"/>
</dbReference>
<evidence type="ECO:0000313" key="2">
    <source>
        <dbReference type="EMBL" id="EWT02596.1"/>
    </source>
</evidence>
<dbReference type="NCBIfam" id="NF005928">
    <property type="entry name" value="PRK07945.1"/>
    <property type="match status" value="1"/>
</dbReference>
<comment type="caution">
    <text evidence="2">The sequence shown here is derived from an EMBL/GenBank/DDBJ whole genome shotgun (WGS) entry which is preliminary data.</text>
</comment>
<dbReference type="SUPFAM" id="SSF89550">
    <property type="entry name" value="PHP domain-like"/>
    <property type="match status" value="1"/>
</dbReference>
<dbReference type="InterPro" id="IPR003141">
    <property type="entry name" value="Pol/His_phosphatase_N"/>
</dbReference>
<protein>
    <recommendedName>
        <fullName evidence="1">Polymerase/histidinol phosphatase N-terminal domain-containing protein</fullName>
    </recommendedName>
</protein>
<dbReference type="InterPro" id="IPR016195">
    <property type="entry name" value="Pol/histidinol_Pase-like"/>
</dbReference>
<dbReference type="PANTHER" id="PTHR36928">
    <property type="entry name" value="PHOSPHATASE YCDX-RELATED"/>
    <property type="match status" value="1"/>
</dbReference>
<dbReference type="OrthoDB" id="9808747at2"/>
<dbReference type="GO" id="GO:0005829">
    <property type="term" value="C:cytosol"/>
    <property type="evidence" value="ECO:0007669"/>
    <property type="project" value="TreeGrafter"/>
</dbReference>
<dbReference type="EMBL" id="AWSA01000009">
    <property type="protein sequence ID" value="EWT02596.1"/>
    <property type="molecule type" value="Genomic_DNA"/>
</dbReference>
<dbReference type="InterPro" id="IPR027421">
    <property type="entry name" value="DNA_pol_lamdba_lyase_dom_sf"/>
</dbReference>
<proteinExistence type="predicted"/>
<dbReference type="InterPro" id="IPR047967">
    <property type="entry name" value="PolX_PHP"/>
</dbReference>
<evidence type="ECO:0000313" key="3">
    <source>
        <dbReference type="Proteomes" id="UP000019489"/>
    </source>
</evidence>
<reference evidence="2 3" key="1">
    <citation type="submission" date="2013-08" db="EMBL/GenBank/DDBJ databases">
        <title>Intrasporangium oryzae NRRL B-24470.</title>
        <authorList>
            <person name="Liu H."/>
            <person name="Wang G."/>
        </authorList>
    </citation>
    <scope>NUCLEOTIDE SEQUENCE [LARGE SCALE GENOMIC DNA]</scope>
    <source>
        <strain evidence="2 3">NRRL B-24470</strain>
    </source>
</reference>
<dbReference type="RefSeq" id="WP_034802730.1">
    <property type="nucleotide sequence ID" value="NZ_AWSA01000009.1"/>
</dbReference>
<dbReference type="AlphaFoldDB" id="W9G8U4"/>
<dbReference type="eggNOG" id="COG1387">
    <property type="taxonomic scope" value="Bacteria"/>
</dbReference>
<dbReference type="InterPro" id="IPR004013">
    <property type="entry name" value="PHP_dom"/>
</dbReference>
<dbReference type="SUPFAM" id="SSF47802">
    <property type="entry name" value="DNA polymerase beta, N-terminal domain-like"/>
    <property type="match status" value="1"/>
</dbReference>